<dbReference type="RefSeq" id="WP_378220293.1">
    <property type="nucleotide sequence ID" value="NZ_JBHRTK010000012.1"/>
</dbReference>
<gene>
    <name evidence="1" type="ORF">ACFOHJ_09650</name>
</gene>
<accession>A0ABV7KAH6</accession>
<dbReference type="Proteomes" id="UP001595583">
    <property type="component" value="Unassembled WGS sequence"/>
</dbReference>
<sequence length="241" mass="24577">MQVPASCRLAGGGGRWNKGGMNAFAVSCAAPFLVAEFATPQAMVSWSLTRPGFDQARKVAWLHVRDDDLPLGVDPVELLETRMAAAGHADAVHLMTSRDVARHHLAAACFDGVTGTCLATAGLGNAARVGAPPLPAKPVGTINLLAHVDRPLSQGAQLEALSIAAEARTAAVIDAGWKVGGQVATGTGTDCIVVAAPAGEPGEAFAGLHTAVGAAIGRAVHDAISQACATWIGERQREAAR</sequence>
<protein>
    <submittedName>
        <fullName evidence="1">Adenosylcobinamide amidohydrolase</fullName>
    </submittedName>
</protein>
<reference evidence="2" key="1">
    <citation type="journal article" date="2019" name="Int. J. Syst. Evol. Microbiol.">
        <title>The Global Catalogue of Microorganisms (GCM) 10K type strain sequencing project: providing services to taxonomists for standard genome sequencing and annotation.</title>
        <authorList>
            <consortium name="The Broad Institute Genomics Platform"/>
            <consortium name="The Broad Institute Genome Sequencing Center for Infectious Disease"/>
            <person name="Wu L."/>
            <person name="Ma J."/>
        </authorList>
    </citation>
    <scope>NUCLEOTIDE SEQUENCE [LARGE SCALE GENOMIC DNA]</scope>
    <source>
        <strain evidence="2">KCTC 52165</strain>
    </source>
</reference>
<proteinExistence type="predicted"/>
<dbReference type="PANTHER" id="PTHR35336">
    <property type="entry name" value="ADENOSYLCOBINAMIDE AMIDOHYDROLASE"/>
    <property type="match status" value="1"/>
</dbReference>
<dbReference type="PANTHER" id="PTHR35336:SF5">
    <property type="entry name" value="ADENOSYLCOBINAMIDE AMIDOHYDROLASE"/>
    <property type="match status" value="1"/>
</dbReference>
<evidence type="ECO:0000313" key="1">
    <source>
        <dbReference type="EMBL" id="MFC3206473.1"/>
    </source>
</evidence>
<keyword evidence="2" id="KW-1185">Reference proteome</keyword>
<comment type="caution">
    <text evidence="1">The sequence shown here is derived from an EMBL/GenBank/DDBJ whole genome shotgun (WGS) entry which is preliminary data.</text>
</comment>
<name>A0ABV7KAH6_9HYPH</name>
<organism evidence="1 2">
    <name type="scientific">Aquamicrobium soli</name>
    <dbReference type="NCBI Taxonomy" id="1811518"/>
    <lineage>
        <taxon>Bacteria</taxon>
        <taxon>Pseudomonadati</taxon>
        <taxon>Pseudomonadota</taxon>
        <taxon>Alphaproteobacteria</taxon>
        <taxon>Hyphomicrobiales</taxon>
        <taxon>Phyllobacteriaceae</taxon>
        <taxon>Aquamicrobium</taxon>
    </lineage>
</organism>
<evidence type="ECO:0000313" key="2">
    <source>
        <dbReference type="Proteomes" id="UP001595583"/>
    </source>
</evidence>
<dbReference type="InterPro" id="IPR002808">
    <property type="entry name" value="AdoCbi_amidolase"/>
</dbReference>
<dbReference type="EMBL" id="JBHRTK010000012">
    <property type="protein sequence ID" value="MFC3206473.1"/>
    <property type="molecule type" value="Genomic_DNA"/>
</dbReference>
<dbReference type="Pfam" id="PF01955">
    <property type="entry name" value="CbiZ"/>
    <property type="match status" value="1"/>
</dbReference>
<dbReference type="InterPro" id="IPR052209">
    <property type="entry name" value="CbiZ"/>
</dbReference>